<comment type="caution">
    <text evidence="1">The sequence shown here is derived from an EMBL/GenBank/DDBJ whole genome shotgun (WGS) entry which is preliminary data.</text>
</comment>
<name>A0ABV8H5A1_9FLAO</name>
<evidence type="ECO:0000313" key="2">
    <source>
        <dbReference type="Proteomes" id="UP001595793"/>
    </source>
</evidence>
<protein>
    <submittedName>
        <fullName evidence="1">Uncharacterized protein</fullName>
    </submittedName>
</protein>
<organism evidence="1 2">
    <name type="scientific">Zunongwangia endophytica</name>
    <dbReference type="NCBI Taxonomy" id="1808945"/>
    <lineage>
        <taxon>Bacteria</taxon>
        <taxon>Pseudomonadati</taxon>
        <taxon>Bacteroidota</taxon>
        <taxon>Flavobacteriia</taxon>
        <taxon>Flavobacteriales</taxon>
        <taxon>Flavobacteriaceae</taxon>
        <taxon>Zunongwangia</taxon>
    </lineage>
</organism>
<evidence type="ECO:0000313" key="1">
    <source>
        <dbReference type="EMBL" id="MFC4027023.1"/>
    </source>
</evidence>
<dbReference type="Proteomes" id="UP001595793">
    <property type="component" value="Unassembled WGS sequence"/>
</dbReference>
<reference evidence="2" key="1">
    <citation type="journal article" date="2019" name="Int. J. Syst. Evol. Microbiol.">
        <title>The Global Catalogue of Microorganisms (GCM) 10K type strain sequencing project: providing services to taxonomists for standard genome sequencing and annotation.</title>
        <authorList>
            <consortium name="The Broad Institute Genomics Platform"/>
            <consortium name="The Broad Institute Genome Sequencing Center for Infectious Disease"/>
            <person name="Wu L."/>
            <person name="Ma J."/>
        </authorList>
    </citation>
    <scope>NUCLEOTIDE SEQUENCE [LARGE SCALE GENOMIC DNA]</scope>
    <source>
        <strain evidence="2">CECT 9128</strain>
    </source>
</reference>
<dbReference type="RefSeq" id="WP_290235162.1">
    <property type="nucleotide sequence ID" value="NZ_JAUFPZ010000002.1"/>
</dbReference>
<dbReference type="EMBL" id="JBHSAS010000006">
    <property type="protein sequence ID" value="MFC4027023.1"/>
    <property type="molecule type" value="Genomic_DNA"/>
</dbReference>
<sequence>MRFYILAETKNKNVKGQKGEPAEALYFHLRNTTILSEEIYDCSLKLHHADLQYIYQ</sequence>
<accession>A0ABV8H5A1</accession>
<proteinExistence type="predicted"/>
<keyword evidence="2" id="KW-1185">Reference proteome</keyword>
<gene>
    <name evidence="1" type="ORF">ACFOS1_06370</name>
</gene>